<name>A0ACA9PBA9_9GLOM</name>
<accession>A0ACA9PBA9</accession>
<dbReference type="EMBL" id="CAJVPM010038110">
    <property type="protein sequence ID" value="CAG8697271.1"/>
    <property type="molecule type" value="Genomic_DNA"/>
</dbReference>
<keyword evidence="2" id="KW-1185">Reference proteome</keyword>
<dbReference type="Proteomes" id="UP000789860">
    <property type="component" value="Unassembled WGS sequence"/>
</dbReference>
<proteinExistence type="predicted"/>
<sequence length="239" mass="26651">SRIHLLERLKFRSRACTRTLVKIPRRSLTKRILNRPEIKCNQNGSSERYLKDPELNDIPRKNGIFQLQNNEHVIKMIKVARNNGATLRVMGAGHSVLEAIYAQNDNHINTTLEGEFKRIHFINTVDNGNFACVSVGAGCHLGKDPSDRESTLENSFNYQVDKEGYALPILGGMSHQTIAGFLQTSTAGGSLKHTIADVLEEIEFINGKGELIKLNKVKNEYKFNASVVSMGLFGIITKA</sequence>
<reference evidence="1" key="1">
    <citation type="submission" date="2021-06" db="EMBL/GenBank/DDBJ databases">
        <authorList>
            <person name="Kallberg Y."/>
            <person name="Tangrot J."/>
            <person name="Rosling A."/>
        </authorList>
    </citation>
    <scope>NUCLEOTIDE SEQUENCE</scope>
    <source>
        <strain evidence="1">AU212A</strain>
    </source>
</reference>
<feature type="non-terminal residue" evidence="1">
    <location>
        <position position="239"/>
    </location>
</feature>
<protein>
    <submittedName>
        <fullName evidence="1">7136_t:CDS:1</fullName>
    </submittedName>
</protein>
<gene>
    <name evidence="1" type="ORF">SCALOS_LOCUS10364</name>
</gene>
<comment type="caution">
    <text evidence="1">The sequence shown here is derived from an EMBL/GenBank/DDBJ whole genome shotgun (WGS) entry which is preliminary data.</text>
</comment>
<evidence type="ECO:0000313" key="2">
    <source>
        <dbReference type="Proteomes" id="UP000789860"/>
    </source>
</evidence>
<evidence type="ECO:0000313" key="1">
    <source>
        <dbReference type="EMBL" id="CAG8697271.1"/>
    </source>
</evidence>
<organism evidence="1 2">
    <name type="scientific">Scutellospora calospora</name>
    <dbReference type="NCBI Taxonomy" id="85575"/>
    <lineage>
        <taxon>Eukaryota</taxon>
        <taxon>Fungi</taxon>
        <taxon>Fungi incertae sedis</taxon>
        <taxon>Mucoromycota</taxon>
        <taxon>Glomeromycotina</taxon>
        <taxon>Glomeromycetes</taxon>
        <taxon>Diversisporales</taxon>
        <taxon>Gigasporaceae</taxon>
        <taxon>Scutellospora</taxon>
    </lineage>
</organism>
<feature type="non-terminal residue" evidence="1">
    <location>
        <position position="1"/>
    </location>
</feature>